<proteinExistence type="predicted"/>
<accession>A0A1N7RW84</accession>
<evidence type="ECO:0000313" key="1">
    <source>
        <dbReference type="EMBL" id="SIT39333.1"/>
    </source>
</evidence>
<keyword evidence="2" id="KW-1185">Reference proteome</keyword>
<evidence type="ECO:0000313" key="2">
    <source>
        <dbReference type="Proteomes" id="UP000187012"/>
    </source>
</evidence>
<dbReference type="AlphaFoldDB" id="A0A1N7RW84"/>
<sequence>MCSSSCANSAFVQAASSGPVMHAKLNAEEYGWISRDYEPRDESHYPKNVIAQTVDVRISAIIGRSWAADDRFGSCVLHQ</sequence>
<organism evidence="1 2">
    <name type="scientific">Paraburkholderia ribeironis</name>
    <dbReference type="NCBI Taxonomy" id="1247936"/>
    <lineage>
        <taxon>Bacteria</taxon>
        <taxon>Pseudomonadati</taxon>
        <taxon>Pseudomonadota</taxon>
        <taxon>Betaproteobacteria</taxon>
        <taxon>Burkholderiales</taxon>
        <taxon>Burkholderiaceae</taxon>
        <taxon>Paraburkholderia</taxon>
    </lineage>
</organism>
<protein>
    <submittedName>
        <fullName evidence="1">Uncharacterized protein</fullName>
    </submittedName>
</protein>
<dbReference type="Proteomes" id="UP000187012">
    <property type="component" value="Unassembled WGS sequence"/>
</dbReference>
<reference evidence="1 2" key="1">
    <citation type="submission" date="2016-12" db="EMBL/GenBank/DDBJ databases">
        <authorList>
            <person name="Song W.-J."/>
            <person name="Kurnit D.M."/>
        </authorList>
    </citation>
    <scope>NUCLEOTIDE SEQUENCE [LARGE SCALE GENOMIC DNA]</scope>
    <source>
        <strain evidence="1 2">STM7296</strain>
    </source>
</reference>
<gene>
    <name evidence="1" type="ORF">BN2475_190193</name>
</gene>
<dbReference type="EMBL" id="CYGX02000019">
    <property type="protein sequence ID" value="SIT39333.1"/>
    <property type="molecule type" value="Genomic_DNA"/>
</dbReference>
<name>A0A1N7RW84_9BURK</name>